<name>A0AAP0P321_9MAGN</name>
<dbReference type="Pfam" id="PF00542">
    <property type="entry name" value="Ribosomal_L12"/>
    <property type="match status" value="1"/>
</dbReference>
<dbReference type="InterPro" id="IPR013823">
    <property type="entry name" value="Ribosomal_bL12_C"/>
</dbReference>
<dbReference type="GO" id="GO:0003729">
    <property type="term" value="F:mRNA binding"/>
    <property type="evidence" value="ECO:0007669"/>
    <property type="project" value="TreeGrafter"/>
</dbReference>
<sequence>MRLYMYIYQNTLTKITHPPPISHIPHLLHRECLLPLLLELAPHLLRCFITTKSLHIPLSTTTETQSQKLDRIATELLDLTKLDRGARHESKGAEKTSFDLKLEKFDAAAKIKIIKEVRSFTDLGLKEAKELVEKRTNRTKRTNIKPCLVEMEICDLVKVLC</sequence>
<dbReference type="GO" id="GO:0003735">
    <property type="term" value="F:structural constituent of ribosome"/>
    <property type="evidence" value="ECO:0007669"/>
    <property type="project" value="InterPro"/>
</dbReference>
<dbReference type="Proteomes" id="UP001420932">
    <property type="component" value="Unassembled WGS sequence"/>
</dbReference>
<dbReference type="CDD" id="cd00387">
    <property type="entry name" value="Ribosomal_L7_L12"/>
    <property type="match status" value="1"/>
</dbReference>
<dbReference type="SUPFAM" id="SSF54736">
    <property type="entry name" value="ClpS-like"/>
    <property type="match status" value="1"/>
</dbReference>
<gene>
    <name evidence="4" type="ORF">Syun_017116</name>
</gene>
<reference evidence="4 5" key="1">
    <citation type="submission" date="2024-01" db="EMBL/GenBank/DDBJ databases">
        <title>Genome assemblies of Stephania.</title>
        <authorList>
            <person name="Yang L."/>
        </authorList>
    </citation>
    <scope>NUCLEOTIDE SEQUENCE [LARGE SCALE GENOMIC DNA]</scope>
    <source>
        <strain evidence="4">YNDBR</strain>
        <tissue evidence="4">Leaf</tissue>
    </source>
</reference>
<dbReference type="AlphaFoldDB" id="A0AAP0P321"/>
<evidence type="ECO:0000313" key="5">
    <source>
        <dbReference type="Proteomes" id="UP001420932"/>
    </source>
</evidence>
<dbReference type="InterPro" id="IPR000206">
    <property type="entry name" value="Ribosomal_bL12"/>
</dbReference>
<keyword evidence="2" id="KW-0687">Ribonucleoprotein</keyword>
<feature type="domain" description="Large ribosomal subunit protein bL12 C-terminal" evidence="3">
    <location>
        <begin position="98"/>
        <end position="137"/>
    </location>
</feature>
<keyword evidence="5" id="KW-1185">Reference proteome</keyword>
<dbReference type="EMBL" id="JBBNAF010000007">
    <property type="protein sequence ID" value="KAK9128319.1"/>
    <property type="molecule type" value="Genomic_DNA"/>
</dbReference>
<dbReference type="PANTHER" id="PTHR45987">
    <property type="entry name" value="39S RIBOSOMAL PROTEIN L12"/>
    <property type="match status" value="1"/>
</dbReference>
<evidence type="ECO:0000259" key="3">
    <source>
        <dbReference type="Pfam" id="PF00542"/>
    </source>
</evidence>
<dbReference type="GO" id="GO:0005840">
    <property type="term" value="C:ribosome"/>
    <property type="evidence" value="ECO:0007669"/>
    <property type="project" value="UniProtKB-KW"/>
</dbReference>
<evidence type="ECO:0000256" key="2">
    <source>
        <dbReference type="ARBA" id="ARBA00023274"/>
    </source>
</evidence>
<keyword evidence="1" id="KW-0689">Ribosomal protein</keyword>
<comment type="caution">
    <text evidence="4">The sequence shown here is derived from an EMBL/GenBank/DDBJ whole genome shotgun (WGS) entry which is preliminary data.</text>
</comment>
<dbReference type="InterPro" id="IPR014719">
    <property type="entry name" value="Ribosomal_bL12_C/ClpS-like"/>
</dbReference>
<dbReference type="Gene3D" id="3.30.1390.10">
    <property type="match status" value="1"/>
</dbReference>
<proteinExistence type="predicted"/>
<dbReference type="PANTHER" id="PTHR45987:SF11">
    <property type="entry name" value="OS07G0626100 PROTEIN"/>
    <property type="match status" value="1"/>
</dbReference>
<protein>
    <recommendedName>
        <fullName evidence="3">Large ribosomal subunit protein bL12 C-terminal domain-containing protein</fullName>
    </recommendedName>
</protein>
<dbReference type="GO" id="GO:1990904">
    <property type="term" value="C:ribonucleoprotein complex"/>
    <property type="evidence" value="ECO:0007669"/>
    <property type="project" value="UniProtKB-KW"/>
</dbReference>
<evidence type="ECO:0000313" key="4">
    <source>
        <dbReference type="EMBL" id="KAK9128319.1"/>
    </source>
</evidence>
<dbReference type="GO" id="GO:0006412">
    <property type="term" value="P:translation"/>
    <property type="evidence" value="ECO:0007669"/>
    <property type="project" value="InterPro"/>
</dbReference>
<organism evidence="4 5">
    <name type="scientific">Stephania yunnanensis</name>
    <dbReference type="NCBI Taxonomy" id="152371"/>
    <lineage>
        <taxon>Eukaryota</taxon>
        <taxon>Viridiplantae</taxon>
        <taxon>Streptophyta</taxon>
        <taxon>Embryophyta</taxon>
        <taxon>Tracheophyta</taxon>
        <taxon>Spermatophyta</taxon>
        <taxon>Magnoliopsida</taxon>
        <taxon>Ranunculales</taxon>
        <taxon>Menispermaceae</taxon>
        <taxon>Menispermoideae</taxon>
        <taxon>Cissampelideae</taxon>
        <taxon>Stephania</taxon>
    </lineage>
</organism>
<accession>A0AAP0P321</accession>
<evidence type="ECO:0000256" key="1">
    <source>
        <dbReference type="ARBA" id="ARBA00022980"/>
    </source>
</evidence>